<keyword evidence="2" id="KW-1185">Reference proteome</keyword>
<sequence length="348" mass="38863">MKRELDRTNLEFKMYIEEIQGAEKLVAECSKVKRNIIKMFTYSLKLKVLNKQRDTTHRTGLVGNYRRSESTERDKYGWRVPILPSWIVAFGEPLEKLKVAISNDHPVLVVAALGGCGKTTLAKMLCHDAEIRDAKSLFHSSTFTESESRPSQTINDDLVNQPIFSIAGEALGARSLKKAVVSSRPIEYPSPANLQSNCLSLHVSLADSLVDKGKDSLLIPEQTQVVDSAIVNHCPHKSEIQMIVLNETKSSDFLILGSVDSYGHLIVSRLGIDVRVSINYWSFQINNLMYNQLITFLTFKSINLSNFSYTFLDVERLTFSVSPHDFGVGEGGWAGLCFSLSQSSTVHV</sequence>
<accession>A0A9R1ULK7</accession>
<dbReference type="AlphaFoldDB" id="A0A9R1ULK7"/>
<dbReference type="Gene3D" id="3.40.50.300">
    <property type="entry name" value="P-loop containing nucleotide triphosphate hydrolases"/>
    <property type="match status" value="1"/>
</dbReference>
<gene>
    <name evidence="1" type="ORF">LSAT_V11C800436010</name>
</gene>
<dbReference type="InterPro" id="IPR027417">
    <property type="entry name" value="P-loop_NTPase"/>
</dbReference>
<reference evidence="1 2" key="1">
    <citation type="journal article" date="2017" name="Nat. Commun.">
        <title>Genome assembly with in vitro proximity ligation data and whole-genome triplication in lettuce.</title>
        <authorList>
            <person name="Reyes-Chin-Wo S."/>
            <person name="Wang Z."/>
            <person name="Yang X."/>
            <person name="Kozik A."/>
            <person name="Arikit S."/>
            <person name="Song C."/>
            <person name="Xia L."/>
            <person name="Froenicke L."/>
            <person name="Lavelle D.O."/>
            <person name="Truco M.J."/>
            <person name="Xia R."/>
            <person name="Zhu S."/>
            <person name="Xu C."/>
            <person name="Xu H."/>
            <person name="Xu X."/>
            <person name="Cox K."/>
            <person name="Korf I."/>
            <person name="Meyers B.C."/>
            <person name="Michelmore R.W."/>
        </authorList>
    </citation>
    <scope>NUCLEOTIDE SEQUENCE [LARGE SCALE GENOMIC DNA]</scope>
    <source>
        <strain evidence="2">cv. Salinas</strain>
        <tissue evidence="1">Seedlings</tissue>
    </source>
</reference>
<dbReference type="Proteomes" id="UP000235145">
    <property type="component" value="Unassembled WGS sequence"/>
</dbReference>
<organism evidence="1 2">
    <name type="scientific">Lactuca sativa</name>
    <name type="common">Garden lettuce</name>
    <dbReference type="NCBI Taxonomy" id="4236"/>
    <lineage>
        <taxon>Eukaryota</taxon>
        <taxon>Viridiplantae</taxon>
        <taxon>Streptophyta</taxon>
        <taxon>Embryophyta</taxon>
        <taxon>Tracheophyta</taxon>
        <taxon>Spermatophyta</taxon>
        <taxon>Magnoliopsida</taxon>
        <taxon>eudicotyledons</taxon>
        <taxon>Gunneridae</taxon>
        <taxon>Pentapetalae</taxon>
        <taxon>asterids</taxon>
        <taxon>campanulids</taxon>
        <taxon>Asterales</taxon>
        <taxon>Asteraceae</taxon>
        <taxon>Cichorioideae</taxon>
        <taxon>Cichorieae</taxon>
        <taxon>Lactucinae</taxon>
        <taxon>Lactuca</taxon>
    </lineage>
</organism>
<name>A0A9R1ULK7_LACSA</name>
<dbReference type="PANTHER" id="PTHR47467">
    <property type="entry name" value="OS01G0867200 PROTEIN"/>
    <property type="match status" value="1"/>
</dbReference>
<comment type="caution">
    <text evidence="1">The sequence shown here is derived from an EMBL/GenBank/DDBJ whole genome shotgun (WGS) entry which is preliminary data.</text>
</comment>
<dbReference type="EMBL" id="NBSK02000008">
    <property type="protein sequence ID" value="KAJ0189665.1"/>
    <property type="molecule type" value="Genomic_DNA"/>
</dbReference>
<dbReference type="SUPFAM" id="SSF52540">
    <property type="entry name" value="P-loop containing nucleoside triphosphate hydrolases"/>
    <property type="match status" value="1"/>
</dbReference>
<dbReference type="PANTHER" id="PTHR47467:SF1">
    <property type="entry name" value="WD40 REPEAT-CONTAINING PROTEIN"/>
    <property type="match status" value="1"/>
</dbReference>
<evidence type="ECO:0000313" key="2">
    <source>
        <dbReference type="Proteomes" id="UP000235145"/>
    </source>
</evidence>
<evidence type="ECO:0008006" key="3">
    <source>
        <dbReference type="Google" id="ProtNLM"/>
    </source>
</evidence>
<protein>
    <recommendedName>
        <fullName evidence="3">NB-ARC domain-containing protein</fullName>
    </recommendedName>
</protein>
<evidence type="ECO:0000313" key="1">
    <source>
        <dbReference type="EMBL" id="KAJ0189665.1"/>
    </source>
</evidence>
<proteinExistence type="predicted"/>